<gene>
    <name evidence="1" type="ORF">LPTSP4_07740</name>
</gene>
<dbReference type="SUPFAM" id="SSF48452">
    <property type="entry name" value="TPR-like"/>
    <property type="match status" value="1"/>
</dbReference>
<evidence type="ECO:0000313" key="2">
    <source>
        <dbReference type="Proteomes" id="UP000245133"/>
    </source>
</evidence>
<dbReference type="AlphaFoldDB" id="A0A2P2DXA0"/>
<dbReference type="InterPro" id="IPR011990">
    <property type="entry name" value="TPR-like_helical_dom_sf"/>
</dbReference>
<reference evidence="1 2" key="1">
    <citation type="submission" date="2018-02" db="EMBL/GenBank/DDBJ databases">
        <title>Novel Leptospira species isolated from soil and water in Japan.</title>
        <authorList>
            <person name="Nakao R."/>
            <person name="Masuzawa T."/>
        </authorList>
    </citation>
    <scope>NUCLEOTIDE SEQUENCE [LARGE SCALE GENOMIC DNA]</scope>
    <source>
        <strain evidence="1 2">YH101</strain>
    </source>
</reference>
<dbReference type="InterPro" id="IPR019734">
    <property type="entry name" value="TPR_rpt"/>
</dbReference>
<sequence>MYSLQDKAPQRLRFGFGYEGPQQLTKEAISHEVFRFCAHYIERFHPEFQSPKHRVNIRNHISSYYTEIFSPQFLGKSTFVCHSLWDKEKGSLKVSFFSNRDIYFPFRWEYLKADGSLAFLEEDEEKLGRKDSFTRFHSDQCVESIQKDKNGIGGIDQWWIYDQCQLIRIEYDENENGLKERVCFFENGKQKNCEGIGEKEEKVARSFLERGESEKALQAFYFALGEYKKEFSSPTSRTCSLLREIISLEYAKENYPKFGKYLDEFLAIPICEKNSLEMLIYKAYYQLYISQKYKEAKKTYRKASEEYFRMNGEENPELILNLAFSQYKDEDPLSCLQSLERLREKRMLAVARFYFFYYRASCSLSLKKYEESIQDFQKALIKSQDQNYHALIYLKIAKSLYALSRFAEGEDFLIKSLSADIQLFAQVKEDPIFQSFLLSPAGQKFQSKYSLPKK</sequence>
<name>A0A2P2DXA0_9LEPT</name>
<dbReference type="Gene3D" id="1.25.40.10">
    <property type="entry name" value="Tetratricopeptide repeat domain"/>
    <property type="match status" value="1"/>
</dbReference>
<dbReference type="Proteomes" id="UP000245133">
    <property type="component" value="Unassembled WGS sequence"/>
</dbReference>
<keyword evidence="2" id="KW-1185">Reference proteome</keyword>
<evidence type="ECO:0000313" key="1">
    <source>
        <dbReference type="EMBL" id="GBF49264.1"/>
    </source>
</evidence>
<organism evidence="1 2">
    <name type="scientific">Leptospira ryugenii</name>
    <dbReference type="NCBI Taxonomy" id="1917863"/>
    <lineage>
        <taxon>Bacteria</taxon>
        <taxon>Pseudomonadati</taxon>
        <taxon>Spirochaetota</taxon>
        <taxon>Spirochaetia</taxon>
        <taxon>Leptospirales</taxon>
        <taxon>Leptospiraceae</taxon>
        <taxon>Leptospira</taxon>
    </lineage>
</organism>
<dbReference type="SMART" id="SM00028">
    <property type="entry name" value="TPR"/>
    <property type="match status" value="2"/>
</dbReference>
<protein>
    <recommendedName>
        <fullName evidence="3">Tetratricopeptide repeat protein</fullName>
    </recommendedName>
</protein>
<dbReference type="EMBL" id="BFBB01000002">
    <property type="protein sequence ID" value="GBF49264.1"/>
    <property type="molecule type" value="Genomic_DNA"/>
</dbReference>
<comment type="caution">
    <text evidence="1">The sequence shown here is derived from an EMBL/GenBank/DDBJ whole genome shotgun (WGS) entry which is preliminary data.</text>
</comment>
<evidence type="ECO:0008006" key="3">
    <source>
        <dbReference type="Google" id="ProtNLM"/>
    </source>
</evidence>
<proteinExistence type="predicted"/>
<accession>A0A2P2DXA0</accession>